<evidence type="ECO:0000313" key="2">
    <source>
        <dbReference type="Proteomes" id="UP000310016"/>
    </source>
</evidence>
<dbReference type="OrthoDB" id="5452199at2"/>
<gene>
    <name evidence="1" type="ORF">FAZ21_01650</name>
</gene>
<comment type="caution">
    <text evidence="1">The sequence shown here is derived from an EMBL/GenBank/DDBJ whole genome shotgun (WGS) entry which is preliminary data.</text>
</comment>
<organism evidence="1 2">
    <name type="scientific">Chitiniphilus eburneus</name>
    <dbReference type="NCBI Taxonomy" id="2571148"/>
    <lineage>
        <taxon>Bacteria</taxon>
        <taxon>Pseudomonadati</taxon>
        <taxon>Pseudomonadota</taxon>
        <taxon>Betaproteobacteria</taxon>
        <taxon>Neisseriales</taxon>
        <taxon>Chitinibacteraceae</taxon>
        <taxon>Chitiniphilus</taxon>
    </lineage>
</organism>
<proteinExistence type="predicted"/>
<accession>A0A4U0QCJ1</accession>
<name>A0A4U0QCJ1_9NEIS</name>
<dbReference type="EMBL" id="SUMF01000001">
    <property type="protein sequence ID" value="TJZ79016.1"/>
    <property type="molecule type" value="Genomic_DNA"/>
</dbReference>
<dbReference type="SUPFAM" id="SSF53850">
    <property type="entry name" value="Periplasmic binding protein-like II"/>
    <property type="match status" value="1"/>
</dbReference>
<dbReference type="Proteomes" id="UP000310016">
    <property type="component" value="Unassembled WGS sequence"/>
</dbReference>
<sequence>MIAVPEDVLTDYQRLVGNRDVQAIVDYSGPGARRDTVEMILLQQALHLGGSTEVVRFSPLNSYARTFHEVESGRVAASGTSAWAADAVDRKVQLSSALIQEGEYVVGLYTVATNTAVLGMPIASVVRQTAVTNRAWVNDYNVLQRLGFKHIESAPTFPMIARMLKAGRAQVTLMSFKPTPDLSLTLEGIRLVPLQGVKVAMPGSRHFLFAPTPEGDQAMRAANIGLAKLRAEGRIRRAYEAGGFFNARVNDWTLLNPPK</sequence>
<evidence type="ECO:0000313" key="1">
    <source>
        <dbReference type="EMBL" id="TJZ79016.1"/>
    </source>
</evidence>
<evidence type="ECO:0008006" key="3">
    <source>
        <dbReference type="Google" id="ProtNLM"/>
    </source>
</evidence>
<reference evidence="1 2" key="1">
    <citation type="submission" date="2019-04" db="EMBL/GenBank/DDBJ databases">
        <title>Chitiniphilus eburnea sp. nov., a novel chitinolytic bacterium isolated from aquaculture sludge.</title>
        <authorList>
            <person name="Sheng M."/>
        </authorList>
    </citation>
    <scope>NUCLEOTIDE SEQUENCE [LARGE SCALE GENOMIC DNA]</scope>
    <source>
        <strain evidence="1 2">HX-2-15</strain>
    </source>
</reference>
<dbReference type="AlphaFoldDB" id="A0A4U0QCJ1"/>
<keyword evidence="2" id="KW-1185">Reference proteome</keyword>
<protein>
    <recommendedName>
        <fullName evidence="3">Transporter substrate-binding domain-containing protein</fullName>
    </recommendedName>
</protein>
<dbReference type="RefSeq" id="WP_136771530.1">
    <property type="nucleotide sequence ID" value="NZ_SUMF01000001.1"/>
</dbReference>